<dbReference type="InterPro" id="IPR050216">
    <property type="entry name" value="LRR_domain-containing"/>
</dbReference>
<dbReference type="GO" id="GO:0005737">
    <property type="term" value="C:cytoplasm"/>
    <property type="evidence" value="ECO:0007669"/>
    <property type="project" value="TreeGrafter"/>
</dbReference>
<organism evidence="5 6">
    <name type="scientific">Tigriopus californicus</name>
    <name type="common">Marine copepod</name>
    <dbReference type="NCBI Taxonomy" id="6832"/>
    <lineage>
        <taxon>Eukaryota</taxon>
        <taxon>Metazoa</taxon>
        <taxon>Ecdysozoa</taxon>
        <taxon>Arthropoda</taxon>
        <taxon>Crustacea</taxon>
        <taxon>Multicrustacea</taxon>
        <taxon>Hexanauplia</taxon>
        <taxon>Copepoda</taxon>
        <taxon>Harpacticoida</taxon>
        <taxon>Harpacticidae</taxon>
        <taxon>Tigriopus</taxon>
    </lineage>
</organism>
<protein>
    <recommendedName>
        <fullName evidence="4">Disease resistance R13L4/SHOC-2-like LRR domain-containing protein</fullName>
    </recommendedName>
</protein>
<dbReference type="PANTHER" id="PTHR48051:SF1">
    <property type="entry name" value="RAS SUPPRESSOR PROTEIN 1"/>
    <property type="match status" value="1"/>
</dbReference>
<reference evidence="5 6" key="1">
    <citation type="journal article" date="2018" name="Nat. Ecol. Evol.">
        <title>Genomic signatures of mitonuclear coevolution across populations of Tigriopus californicus.</title>
        <authorList>
            <person name="Barreto F.S."/>
            <person name="Watson E.T."/>
            <person name="Lima T.G."/>
            <person name="Willett C.S."/>
            <person name="Edmands S."/>
            <person name="Li W."/>
            <person name="Burton R.S."/>
        </authorList>
    </citation>
    <scope>NUCLEOTIDE SEQUENCE [LARGE SCALE GENOMIC DNA]</scope>
    <source>
        <strain evidence="5 6">San Diego</strain>
    </source>
</reference>
<feature type="region of interest" description="Disordered" evidence="3">
    <location>
        <begin position="254"/>
        <end position="281"/>
    </location>
</feature>
<feature type="domain" description="Disease resistance R13L4/SHOC-2-like LRR" evidence="4">
    <location>
        <begin position="109"/>
        <end position="208"/>
    </location>
</feature>
<name>A0A553NT54_TIGCA</name>
<keyword evidence="2" id="KW-0677">Repeat</keyword>
<dbReference type="FunFam" id="3.80.10.10:FF:000034">
    <property type="entry name" value="Ras suppressor protein 1"/>
    <property type="match status" value="1"/>
</dbReference>
<dbReference type="SMART" id="SM00369">
    <property type="entry name" value="LRR_TYP"/>
    <property type="match status" value="5"/>
</dbReference>
<evidence type="ECO:0000313" key="5">
    <source>
        <dbReference type="EMBL" id="TRY68612.1"/>
    </source>
</evidence>
<dbReference type="OrthoDB" id="676979at2759"/>
<dbReference type="InterPro" id="IPR001611">
    <property type="entry name" value="Leu-rich_rpt"/>
</dbReference>
<evidence type="ECO:0000256" key="2">
    <source>
        <dbReference type="ARBA" id="ARBA00022737"/>
    </source>
</evidence>
<dbReference type="OMA" id="RHMQGGR"/>
<dbReference type="AlphaFoldDB" id="A0A553NT54"/>
<gene>
    <name evidence="5" type="ORF">TCAL_03227</name>
</gene>
<accession>A0A553NT54</accession>
<dbReference type="InterPro" id="IPR055414">
    <property type="entry name" value="LRR_R13L4/SHOC2-like"/>
</dbReference>
<evidence type="ECO:0000256" key="3">
    <source>
        <dbReference type="SAM" id="MobiDB-lite"/>
    </source>
</evidence>
<proteinExistence type="predicted"/>
<dbReference type="Proteomes" id="UP000318571">
    <property type="component" value="Chromosome 1"/>
</dbReference>
<dbReference type="InterPro" id="IPR032675">
    <property type="entry name" value="LRR_dom_sf"/>
</dbReference>
<keyword evidence="6" id="KW-1185">Reference proteome</keyword>
<dbReference type="InterPro" id="IPR003591">
    <property type="entry name" value="Leu-rich_rpt_typical-subtyp"/>
</dbReference>
<comment type="caution">
    <text evidence="5">The sequence shown here is derived from an EMBL/GenBank/DDBJ whole genome shotgun (WGS) entry which is preliminary data.</text>
</comment>
<evidence type="ECO:0000259" key="4">
    <source>
        <dbReference type="Pfam" id="PF23598"/>
    </source>
</evidence>
<dbReference type="SMART" id="SM00364">
    <property type="entry name" value="LRR_BAC"/>
    <property type="match status" value="4"/>
</dbReference>
<sequence>MTTKIIRKTLEEAKDLPFAELDFSDKNLVHLEDMTRMWDMNNITRLTLAHNKLTEIPSNIAYLVNLEILNVFNNDLVDVPDLWKLKKLRILNLGMNQLHNFKVPTGSNLFPMMEILDLSYNNLTDETFTEGFFTIESLRALYLSDNELEYLPPQIKQLFNLRILALRDNQLADVPQEIGELSNLRELHLQGNRLQVLPPQIGHMDFLSPRAILKLDSNPWVPPIEDQLVLGVSHVIEYVRSDTYRYLFGRHMQANVPPPEKSERGSRRLTRKNSKASLNGR</sequence>
<dbReference type="STRING" id="6832.A0A553NT54"/>
<evidence type="ECO:0000256" key="1">
    <source>
        <dbReference type="ARBA" id="ARBA00022614"/>
    </source>
</evidence>
<evidence type="ECO:0000313" key="6">
    <source>
        <dbReference type="Proteomes" id="UP000318571"/>
    </source>
</evidence>
<dbReference type="PROSITE" id="PS51450">
    <property type="entry name" value="LRR"/>
    <property type="match status" value="3"/>
</dbReference>
<keyword evidence="1" id="KW-0433">Leucine-rich repeat</keyword>
<dbReference type="SUPFAM" id="SSF52058">
    <property type="entry name" value="L domain-like"/>
    <property type="match status" value="1"/>
</dbReference>
<dbReference type="Gene3D" id="3.80.10.10">
    <property type="entry name" value="Ribonuclease Inhibitor"/>
    <property type="match status" value="2"/>
</dbReference>
<dbReference type="PANTHER" id="PTHR48051">
    <property type="match status" value="1"/>
</dbReference>
<dbReference type="EMBL" id="VCGU01000010">
    <property type="protein sequence ID" value="TRY68612.1"/>
    <property type="molecule type" value="Genomic_DNA"/>
</dbReference>
<dbReference type="Pfam" id="PF23598">
    <property type="entry name" value="LRR_14"/>
    <property type="match status" value="1"/>
</dbReference>